<accession>A0A067SK01</accession>
<evidence type="ECO:0000313" key="2">
    <source>
        <dbReference type="Proteomes" id="UP000027222"/>
    </source>
</evidence>
<protein>
    <submittedName>
        <fullName evidence="1">Uncharacterized protein</fullName>
    </submittedName>
</protein>
<reference evidence="2" key="1">
    <citation type="journal article" date="2014" name="Proc. Natl. Acad. Sci. U.S.A.">
        <title>Extensive sampling of basidiomycete genomes demonstrates inadequacy of the white-rot/brown-rot paradigm for wood decay fungi.</title>
        <authorList>
            <person name="Riley R."/>
            <person name="Salamov A.A."/>
            <person name="Brown D.W."/>
            <person name="Nagy L.G."/>
            <person name="Floudas D."/>
            <person name="Held B.W."/>
            <person name="Levasseur A."/>
            <person name="Lombard V."/>
            <person name="Morin E."/>
            <person name="Otillar R."/>
            <person name="Lindquist E.A."/>
            <person name="Sun H."/>
            <person name="LaButti K.M."/>
            <person name="Schmutz J."/>
            <person name="Jabbour D."/>
            <person name="Luo H."/>
            <person name="Baker S.E."/>
            <person name="Pisabarro A.G."/>
            <person name="Walton J.D."/>
            <person name="Blanchette R.A."/>
            <person name="Henrissat B."/>
            <person name="Martin F."/>
            <person name="Cullen D."/>
            <person name="Hibbett D.S."/>
            <person name="Grigoriev I.V."/>
        </authorList>
    </citation>
    <scope>NUCLEOTIDE SEQUENCE [LARGE SCALE GENOMIC DNA]</scope>
    <source>
        <strain evidence="2">CBS 339.88</strain>
    </source>
</reference>
<dbReference type="Proteomes" id="UP000027222">
    <property type="component" value="Unassembled WGS sequence"/>
</dbReference>
<sequence length="130" mass="14162">MTIVVERGAGIPMALVVLVRVRCRGDVESGSCADVRALSWFRSAHGTRYCNREYMLRDLMRSLGNTCQNPFGFRGSESELGGPMSYGPLSTCSWVGKEVASKIEWFEVNHAAGIAFIGSTDPHMANAGDE</sequence>
<dbReference type="AlphaFoldDB" id="A0A067SK01"/>
<proteinExistence type="predicted"/>
<dbReference type="EMBL" id="KL142411">
    <property type="protein sequence ID" value="KDR68029.1"/>
    <property type="molecule type" value="Genomic_DNA"/>
</dbReference>
<keyword evidence="2" id="KW-1185">Reference proteome</keyword>
<gene>
    <name evidence="1" type="ORF">GALMADRAFT_216142</name>
</gene>
<evidence type="ECO:0000313" key="1">
    <source>
        <dbReference type="EMBL" id="KDR68029.1"/>
    </source>
</evidence>
<organism evidence="1 2">
    <name type="scientific">Galerina marginata (strain CBS 339.88)</name>
    <dbReference type="NCBI Taxonomy" id="685588"/>
    <lineage>
        <taxon>Eukaryota</taxon>
        <taxon>Fungi</taxon>
        <taxon>Dikarya</taxon>
        <taxon>Basidiomycota</taxon>
        <taxon>Agaricomycotina</taxon>
        <taxon>Agaricomycetes</taxon>
        <taxon>Agaricomycetidae</taxon>
        <taxon>Agaricales</taxon>
        <taxon>Agaricineae</taxon>
        <taxon>Strophariaceae</taxon>
        <taxon>Galerina</taxon>
    </lineage>
</organism>
<dbReference type="HOGENOM" id="CLU_1938328_0_0_1"/>
<name>A0A067SK01_GALM3</name>